<name>A0ABU8AVK6_9ACTN</name>
<reference evidence="1" key="1">
    <citation type="submission" date="2023-04" db="EMBL/GenBank/DDBJ databases">
        <title>Genomic diversity of scab-causing Streptomyces spp. in the province of Quebec, Canada.</title>
        <authorList>
            <person name="Biessy A."/>
            <person name="Cadieux M."/>
            <person name="Ciotola M."/>
            <person name="Filion M."/>
        </authorList>
    </citation>
    <scope>NUCLEOTIDE SEQUENCE</scope>
    <source>
        <strain evidence="1">B21-115</strain>
    </source>
</reference>
<gene>
    <name evidence="1" type="ORF">QBA35_28970</name>
</gene>
<sequence>MAVSDRDREAIRRYAHALADEAPPLTQWQRDRLRALLRRERPERRASAA</sequence>
<keyword evidence="2" id="KW-1185">Reference proteome</keyword>
<evidence type="ECO:0000313" key="2">
    <source>
        <dbReference type="Proteomes" id="UP001310290"/>
    </source>
</evidence>
<organism evidence="1 2">
    <name type="scientific">Streptomyces bottropensis</name>
    <dbReference type="NCBI Taxonomy" id="42235"/>
    <lineage>
        <taxon>Bacteria</taxon>
        <taxon>Bacillati</taxon>
        <taxon>Actinomycetota</taxon>
        <taxon>Actinomycetes</taxon>
        <taxon>Kitasatosporales</taxon>
        <taxon>Streptomycetaceae</taxon>
        <taxon>Streptomyces</taxon>
    </lineage>
</organism>
<proteinExistence type="predicted"/>
<accession>A0ABU8AVK6</accession>
<dbReference type="Proteomes" id="UP001310290">
    <property type="component" value="Unassembled WGS sequence"/>
</dbReference>
<dbReference type="RefSeq" id="WP_334660287.1">
    <property type="nucleotide sequence ID" value="NZ_JARULZ010000002.1"/>
</dbReference>
<dbReference type="EMBL" id="JARULZ010000002">
    <property type="protein sequence ID" value="MEH0637311.1"/>
    <property type="molecule type" value="Genomic_DNA"/>
</dbReference>
<evidence type="ECO:0000313" key="1">
    <source>
        <dbReference type="EMBL" id="MEH0637311.1"/>
    </source>
</evidence>
<protein>
    <submittedName>
        <fullName evidence="1">Uncharacterized protein</fullName>
    </submittedName>
</protein>
<comment type="caution">
    <text evidence="1">The sequence shown here is derived from an EMBL/GenBank/DDBJ whole genome shotgun (WGS) entry which is preliminary data.</text>
</comment>